<feature type="compositionally biased region" description="Pro residues" evidence="1">
    <location>
        <begin position="187"/>
        <end position="202"/>
    </location>
</feature>
<feature type="compositionally biased region" description="Low complexity" evidence="1">
    <location>
        <begin position="469"/>
        <end position="479"/>
    </location>
</feature>
<feature type="region of interest" description="Disordered" evidence="1">
    <location>
        <begin position="277"/>
        <end position="329"/>
    </location>
</feature>
<feature type="compositionally biased region" description="Basic and acidic residues" evidence="1">
    <location>
        <begin position="532"/>
        <end position="542"/>
    </location>
</feature>
<name>A0AAN6QCK2_9PEZI</name>
<dbReference type="GeneID" id="89940436"/>
<proteinExistence type="predicted"/>
<sequence length="835" mass="94098">MSRTKPQGSKFPKPPAPPSTSSESSYYEEDWEYDDSDKIDPSDSASHLNERHGYGPPPPPRSQHQPPGPRGRDPVEYKRGYFQPPPEPAANIIPHQYPYHRPYRNPFLPGGPSQFGTGGATGDYGSSYSSHYDVNPYAYGGGPQYGGYGAGFSPGYNSMPYHQPSYTPGYGAYHNQAPTLPHYAYQNPPPPPPSEAPRPPTPTVNKKAEPEVEALKAQLENIKIQLAKQQQEQTIQEKMQEIKSEAIKIAKEQLESEKKAEEERKRLVDEAIKQGEREARERIEAERKAENERRQREEEARVRALEEAKRKLESEAEEERRRFRAEEQKRVQKLEEMERHWRLRMGLEPVDPFVPNGFLTTPFGTTFIPGYRPEAYLSPQMGGRGHMHPRQEWHPRNHGHDHRPRYNSSEGTRSQNFTSHHHEADYDGDHDSGPQRRGFYRSGDFDMDTPPQGRPIPVPPEVPYPPTPSDHGSTSSPSSEEPESDVESDIDTDSGTVKPPTNYRNETELTADQPEDGSYRFSPESPPLVAKRVHDNGYESHQLETPLASPPIPEDYPDEASQSDQSDDESETVIEFQSPSREKTGSLSPQIEARLQVEPEETPTDAGNGQAGIRQPMSQGPRHVLGVSQVKNQKPAGNPTNGSSPNSVDLEGPGTQNDNSHGLMSGQTRSHNEGQLDDHFKFSSNMEQTHMQSPARVPSASRDHGRRHQPHKPRKQPERPPTHHQQAMRHRKQQEHRQRLDHARPLEGWPPPVREYVSLQPVQQHNPVQTHPSRPQYPHKRGHPPPDYGGNGERVLHYDDGAGFLDFNATPVVNAAKGTVPCVILPLSFLQRLES</sequence>
<reference evidence="2" key="1">
    <citation type="journal article" date="2023" name="Mol. Phylogenet. Evol.">
        <title>Genome-scale phylogeny and comparative genomics of the fungal order Sordariales.</title>
        <authorList>
            <person name="Hensen N."/>
            <person name="Bonometti L."/>
            <person name="Westerberg I."/>
            <person name="Brannstrom I.O."/>
            <person name="Guillou S."/>
            <person name="Cros-Aarteil S."/>
            <person name="Calhoun S."/>
            <person name="Haridas S."/>
            <person name="Kuo A."/>
            <person name="Mondo S."/>
            <person name="Pangilinan J."/>
            <person name="Riley R."/>
            <person name="LaButti K."/>
            <person name="Andreopoulos B."/>
            <person name="Lipzen A."/>
            <person name="Chen C."/>
            <person name="Yan M."/>
            <person name="Daum C."/>
            <person name="Ng V."/>
            <person name="Clum A."/>
            <person name="Steindorff A."/>
            <person name="Ohm R.A."/>
            <person name="Martin F."/>
            <person name="Silar P."/>
            <person name="Natvig D.O."/>
            <person name="Lalanne C."/>
            <person name="Gautier V."/>
            <person name="Ament-Velasquez S.L."/>
            <person name="Kruys A."/>
            <person name="Hutchinson M.I."/>
            <person name="Powell A.J."/>
            <person name="Barry K."/>
            <person name="Miller A.N."/>
            <person name="Grigoriev I.V."/>
            <person name="Debuchy R."/>
            <person name="Gladieux P."/>
            <person name="Hiltunen Thoren M."/>
            <person name="Johannesson H."/>
        </authorList>
    </citation>
    <scope>NUCLEOTIDE SEQUENCE</scope>
    <source>
        <strain evidence="2">CBS 508.74</strain>
    </source>
</reference>
<feature type="compositionally biased region" description="Acidic residues" evidence="1">
    <location>
        <begin position="26"/>
        <end position="35"/>
    </location>
</feature>
<feature type="compositionally biased region" description="Acidic residues" evidence="1">
    <location>
        <begin position="480"/>
        <end position="492"/>
    </location>
</feature>
<dbReference type="AlphaFoldDB" id="A0AAN6QCK2"/>
<protein>
    <submittedName>
        <fullName evidence="2">Uncharacterized protein</fullName>
    </submittedName>
</protein>
<keyword evidence="3" id="KW-1185">Reference proteome</keyword>
<feature type="compositionally biased region" description="Basic and acidic residues" evidence="1">
    <location>
        <begin position="735"/>
        <end position="745"/>
    </location>
</feature>
<feature type="region of interest" description="Disordered" evidence="1">
    <location>
        <begin position="1"/>
        <end position="123"/>
    </location>
</feature>
<feature type="region of interest" description="Disordered" evidence="1">
    <location>
        <begin position="378"/>
        <end position="789"/>
    </location>
</feature>
<evidence type="ECO:0000256" key="1">
    <source>
        <dbReference type="SAM" id="MobiDB-lite"/>
    </source>
</evidence>
<dbReference type="RefSeq" id="XP_064665219.1">
    <property type="nucleotide sequence ID" value="XM_064816311.1"/>
</dbReference>
<feature type="region of interest" description="Disordered" evidence="1">
    <location>
        <begin position="170"/>
        <end position="212"/>
    </location>
</feature>
<feature type="compositionally biased region" description="Basic and acidic residues" evidence="1">
    <location>
        <begin position="670"/>
        <end position="681"/>
    </location>
</feature>
<feature type="compositionally biased region" description="Polar residues" evidence="1">
    <location>
        <begin position="654"/>
        <end position="669"/>
    </location>
</feature>
<dbReference type="CDD" id="cd06503">
    <property type="entry name" value="ATP-synt_Fo_b"/>
    <property type="match status" value="1"/>
</dbReference>
<evidence type="ECO:0000313" key="3">
    <source>
        <dbReference type="Proteomes" id="UP001302812"/>
    </source>
</evidence>
<comment type="caution">
    <text evidence="2">The sequence shown here is derived from an EMBL/GenBank/DDBJ whole genome shotgun (WGS) entry which is preliminary data.</text>
</comment>
<organism evidence="2 3">
    <name type="scientific">Canariomyces notabilis</name>
    <dbReference type="NCBI Taxonomy" id="2074819"/>
    <lineage>
        <taxon>Eukaryota</taxon>
        <taxon>Fungi</taxon>
        <taxon>Dikarya</taxon>
        <taxon>Ascomycota</taxon>
        <taxon>Pezizomycotina</taxon>
        <taxon>Sordariomycetes</taxon>
        <taxon>Sordariomycetidae</taxon>
        <taxon>Sordariales</taxon>
        <taxon>Chaetomiaceae</taxon>
        <taxon>Canariomyces</taxon>
    </lineage>
</organism>
<feature type="compositionally biased region" description="Polar residues" evidence="1">
    <location>
        <begin position="638"/>
        <end position="647"/>
    </location>
</feature>
<feature type="compositionally biased region" description="Polar residues" evidence="1">
    <location>
        <begin position="760"/>
        <end position="773"/>
    </location>
</feature>
<feature type="compositionally biased region" description="Pro residues" evidence="1">
    <location>
        <begin position="452"/>
        <end position="468"/>
    </location>
</feature>
<feature type="compositionally biased region" description="Basic residues" evidence="1">
    <location>
        <begin position="396"/>
        <end position="405"/>
    </location>
</feature>
<feature type="compositionally biased region" description="Polar residues" evidence="1">
    <location>
        <begin position="575"/>
        <end position="589"/>
    </location>
</feature>
<gene>
    <name evidence="2" type="ORF">N656DRAFT_785131</name>
</gene>
<reference evidence="2" key="2">
    <citation type="submission" date="2023-05" db="EMBL/GenBank/DDBJ databases">
        <authorList>
            <consortium name="Lawrence Berkeley National Laboratory"/>
            <person name="Steindorff A."/>
            <person name="Hensen N."/>
            <person name="Bonometti L."/>
            <person name="Westerberg I."/>
            <person name="Brannstrom I.O."/>
            <person name="Guillou S."/>
            <person name="Cros-Aarteil S."/>
            <person name="Calhoun S."/>
            <person name="Haridas S."/>
            <person name="Kuo A."/>
            <person name="Mondo S."/>
            <person name="Pangilinan J."/>
            <person name="Riley R."/>
            <person name="Labutti K."/>
            <person name="Andreopoulos B."/>
            <person name="Lipzen A."/>
            <person name="Chen C."/>
            <person name="Yanf M."/>
            <person name="Daum C."/>
            <person name="Ng V."/>
            <person name="Clum A."/>
            <person name="Ohm R."/>
            <person name="Martin F."/>
            <person name="Silar P."/>
            <person name="Natvig D."/>
            <person name="Lalanne C."/>
            <person name="Gautier V."/>
            <person name="Ament-Velasquez S.L."/>
            <person name="Kruys A."/>
            <person name="Hutchinson M.I."/>
            <person name="Powell A.J."/>
            <person name="Barry K."/>
            <person name="Miller A.N."/>
            <person name="Grigoriev I.V."/>
            <person name="Debuchy R."/>
            <person name="Gladieux P."/>
            <person name="Thoren M.H."/>
            <person name="Johannesson H."/>
        </authorList>
    </citation>
    <scope>NUCLEOTIDE SEQUENCE</scope>
    <source>
        <strain evidence="2">CBS 508.74</strain>
    </source>
</reference>
<dbReference type="Proteomes" id="UP001302812">
    <property type="component" value="Unassembled WGS sequence"/>
</dbReference>
<feature type="compositionally biased region" description="Basic and acidic residues" evidence="1">
    <location>
        <begin position="70"/>
        <end position="79"/>
    </location>
</feature>
<feature type="compositionally biased region" description="Basic and acidic residues" evidence="1">
    <location>
        <begin position="420"/>
        <end position="434"/>
    </location>
</feature>
<feature type="compositionally biased region" description="Pro residues" evidence="1">
    <location>
        <begin position="55"/>
        <end position="69"/>
    </location>
</feature>
<feature type="compositionally biased region" description="Basic residues" evidence="1">
    <location>
        <begin position="704"/>
        <end position="714"/>
    </location>
</feature>
<evidence type="ECO:0000313" key="2">
    <source>
        <dbReference type="EMBL" id="KAK4107649.1"/>
    </source>
</evidence>
<feature type="compositionally biased region" description="Polar residues" evidence="1">
    <location>
        <begin position="682"/>
        <end position="692"/>
    </location>
</feature>
<dbReference type="EMBL" id="MU853371">
    <property type="protein sequence ID" value="KAK4107649.1"/>
    <property type="molecule type" value="Genomic_DNA"/>
</dbReference>
<accession>A0AAN6QCK2</accession>
<feature type="compositionally biased region" description="Polar residues" evidence="1">
    <location>
        <begin position="406"/>
        <end position="418"/>
    </location>
</feature>